<dbReference type="Proteomes" id="UP000517712">
    <property type="component" value="Unassembled WGS sequence"/>
</dbReference>
<dbReference type="PANTHER" id="PTHR46268">
    <property type="entry name" value="STRESS RESPONSE PROTEIN NHAX"/>
    <property type="match status" value="1"/>
</dbReference>
<evidence type="ECO:0000256" key="1">
    <source>
        <dbReference type="ARBA" id="ARBA00008791"/>
    </source>
</evidence>
<feature type="domain" description="UspA" evidence="2">
    <location>
        <begin position="1"/>
        <end position="139"/>
    </location>
</feature>
<dbReference type="RefSeq" id="WP_184281464.1">
    <property type="nucleotide sequence ID" value="NZ_BAAAPG010000001.1"/>
</dbReference>
<protein>
    <submittedName>
        <fullName evidence="3">Nucleotide-binding universal stress UspA family protein</fullName>
    </submittedName>
</protein>
<dbReference type="AlphaFoldDB" id="A0A7W9CAL4"/>
<comment type="caution">
    <text evidence="3">The sequence shown here is derived from an EMBL/GenBank/DDBJ whole genome shotgun (WGS) entry which is preliminary data.</text>
</comment>
<accession>A0A7W9CAL4</accession>
<dbReference type="PANTHER" id="PTHR46268:SF6">
    <property type="entry name" value="UNIVERSAL STRESS PROTEIN UP12"/>
    <property type="match status" value="1"/>
</dbReference>
<dbReference type="Gene3D" id="3.40.50.620">
    <property type="entry name" value="HUPs"/>
    <property type="match status" value="1"/>
</dbReference>
<dbReference type="Pfam" id="PF00582">
    <property type="entry name" value="Usp"/>
    <property type="match status" value="2"/>
</dbReference>
<dbReference type="CDD" id="cd00293">
    <property type="entry name" value="USP-like"/>
    <property type="match status" value="1"/>
</dbReference>
<gene>
    <name evidence="3" type="ORF">HD600_000608</name>
</gene>
<dbReference type="InterPro" id="IPR014729">
    <property type="entry name" value="Rossmann-like_a/b/a_fold"/>
</dbReference>
<comment type="similarity">
    <text evidence="1">Belongs to the universal stress protein A family.</text>
</comment>
<name>A0A7W9CAL4_9MICO</name>
<evidence type="ECO:0000313" key="3">
    <source>
        <dbReference type="EMBL" id="MBB5742111.1"/>
    </source>
</evidence>
<organism evidence="3 4">
    <name type="scientific">Microbacterium ginsengiterrae</name>
    <dbReference type="NCBI Taxonomy" id="546115"/>
    <lineage>
        <taxon>Bacteria</taxon>
        <taxon>Bacillati</taxon>
        <taxon>Actinomycetota</taxon>
        <taxon>Actinomycetes</taxon>
        <taxon>Micrococcales</taxon>
        <taxon>Microbacteriaceae</taxon>
        <taxon>Microbacterium</taxon>
    </lineage>
</organism>
<dbReference type="EMBL" id="JACHMU010000001">
    <property type="protein sequence ID" value="MBB5742111.1"/>
    <property type="molecule type" value="Genomic_DNA"/>
</dbReference>
<dbReference type="Gene3D" id="3.40.50.12370">
    <property type="match status" value="1"/>
</dbReference>
<reference evidence="3 4" key="1">
    <citation type="submission" date="2020-08" db="EMBL/GenBank/DDBJ databases">
        <title>Sequencing the genomes of 1000 actinobacteria strains.</title>
        <authorList>
            <person name="Klenk H.-P."/>
        </authorList>
    </citation>
    <scope>NUCLEOTIDE SEQUENCE [LARGE SCALE GENOMIC DNA]</scope>
    <source>
        <strain evidence="3 4">DSM 24823</strain>
    </source>
</reference>
<feature type="domain" description="UspA" evidence="2">
    <location>
        <begin position="155"/>
        <end position="287"/>
    </location>
</feature>
<keyword evidence="4" id="KW-1185">Reference proteome</keyword>
<evidence type="ECO:0000259" key="2">
    <source>
        <dbReference type="Pfam" id="PF00582"/>
    </source>
</evidence>
<dbReference type="SUPFAM" id="SSF52402">
    <property type="entry name" value="Adenine nucleotide alpha hydrolases-like"/>
    <property type="match status" value="2"/>
</dbReference>
<sequence>MIGSIVVGYTATQAGADALALGARLARGLGMSLHLVIVLPSEGTRNAAVPPERAYEDHIRSQAKAWLRDALSQVPQDITRSGHVRFEESFAAGLIAAGEEFGARLIVVGAANGSTFGRHRLGSVASELLHSSTIPVALAPAGSATHTRIDTPISRVTAAVGTRPGADVLLEEAASLAAASGGALRLISLVPFDVPPGLDTGAITLVRNVHGDDVLSQAKASLPAGVTAEVERASGDSVEDAVAHLPWQDGEIVLVGSSRLAQPRRLFLGSTAAKMLHELPVPMIVVPRTRATDISTEGDQA</sequence>
<evidence type="ECO:0000313" key="4">
    <source>
        <dbReference type="Proteomes" id="UP000517712"/>
    </source>
</evidence>
<proteinExistence type="inferred from homology"/>
<dbReference type="InterPro" id="IPR006016">
    <property type="entry name" value="UspA"/>
</dbReference>